<gene>
    <name evidence="3" type="primary">Dere\GG15086</name>
    <name evidence="3" type="synonym">dere_GLEANR_15194</name>
    <name evidence="3" type="synonym">GG15086</name>
    <name evidence="3" type="ORF">Dere_GG15086</name>
</gene>
<evidence type="ECO:0000259" key="1">
    <source>
        <dbReference type="Pfam" id="PF22600"/>
    </source>
</evidence>
<dbReference type="Pfam" id="PF22600">
    <property type="entry name" value="MTPAP-like_central"/>
    <property type="match status" value="1"/>
</dbReference>
<evidence type="ECO:0000313" key="3">
    <source>
        <dbReference type="EMBL" id="EDV50688.2"/>
    </source>
</evidence>
<evidence type="ECO:0000259" key="2">
    <source>
        <dbReference type="Pfam" id="PF23712"/>
    </source>
</evidence>
<evidence type="ECO:0000313" key="4">
    <source>
        <dbReference type="Proteomes" id="UP000008711"/>
    </source>
</evidence>
<dbReference type="HOGENOM" id="CLU_405050_0_0_1"/>
<dbReference type="eggNOG" id="KOG2278">
    <property type="taxonomic scope" value="Eukaryota"/>
</dbReference>
<dbReference type="SUPFAM" id="SSF56399">
    <property type="entry name" value="ADP-ribosylation"/>
    <property type="match status" value="1"/>
</dbReference>
<dbReference type="EMBL" id="CH954178">
    <property type="protein sequence ID" value="EDV50688.2"/>
    <property type="molecule type" value="Genomic_DNA"/>
</dbReference>
<name>B3NFS6_DROER</name>
<dbReference type="CDD" id="cd05402">
    <property type="entry name" value="NT_PAP_TUTase"/>
    <property type="match status" value="1"/>
</dbReference>
<organism evidence="3 4">
    <name type="scientific">Drosophila erecta</name>
    <name type="common">Fruit fly</name>
    <dbReference type="NCBI Taxonomy" id="7220"/>
    <lineage>
        <taxon>Eukaryota</taxon>
        <taxon>Metazoa</taxon>
        <taxon>Ecdysozoa</taxon>
        <taxon>Arthropoda</taxon>
        <taxon>Hexapoda</taxon>
        <taxon>Insecta</taxon>
        <taxon>Pterygota</taxon>
        <taxon>Neoptera</taxon>
        <taxon>Endopterygota</taxon>
        <taxon>Diptera</taxon>
        <taxon>Brachycera</taxon>
        <taxon>Muscomorpha</taxon>
        <taxon>Ephydroidea</taxon>
        <taxon>Drosophilidae</taxon>
        <taxon>Drosophila</taxon>
        <taxon>Sophophora</taxon>
    </lineage>
</organism>
<dbReference type="Pfam" id="PF01885">
    <property type="entry name" value="PTS_2-RNA"/>
    <property type="match status" value="1"/>
</dbReference>
<dbReference type="eggNOG" id="KOG2277">
    <property type="taxonomic scope" value="Eukaryota"/>
</dbReference>
<dbReference type="AlphaFoldDB" id="B3NFS6"/>
<dbReference type="SUPFAM" id="SSF81301">
    <property type="entry name" value="Nucleotidyltransferase"/>
    <property type="match status" value="1"/>
</dbReference>
<dbReference type="InterPro" id="IPR002745">
    <property type="entry name" value="Ptrans_KptA/Tpt1"/>
</dbReference>
<dbReference type="InterPro" id="IPR043519">
    <property type="entry name" value="NT_sf"/>
</dbReference>
<protein>
    <submittedName>
        <fullName evidence="3">Uncharacterized protein</fullName>
    </submittedName>
</protein>
<keyword evidence="3" id="KW-0548">Nucleotidyltransferase</keyword>
<dbReference type="Gene3D" id="3.20.170.30">
    <property type="match status" value="1"/>
</dbReference>
<accession>B3NFS6</accession>
<feature type="domain" description="Monkey King protein C-terminal" evidence="2">
    <location>
        <begin position="555"/>
        <end position="728"/>
    </location>
</feature>
<sequence>MNRNHVHFACSDETNGTLSGFRSDCQILIYLNVEKVLAAGIPIYRSSNNVLLCPGIRGIIHSSYFQRVVDRKTGNPLQMPAPASEVTSPPGDGDDNLVLCMVCAAPFQSMQDCLAHELLKHASKPQKQLRQRLNAITKIFTSAQTQSERTELQEALENSESGGHLRTVINFFACDLQKMETCFGHVRNCIEKEMRGRVRVFPFGSMVTGLALKESDIDLYLQSYGDQPPLSYKQLYNKVSHFLRRSKCFVDVFTIRHAAVPIIRCKHELTGLNIDINMSNPNSTYNSGFVRELMFRDERLRELGLFLKIWARKLKLIGHGSMTSYCLISMIIVNLQVNRLLPSVKQLQSLCPPVIWSGVNYAYSLDLMPPIPERITTLDLIKNFFVYYCTVNFEKSVLSPFLGDCVDKETTLGTPGGFPEYDEQLKLMHDETGAPPEAFKLDRAMCVQDPFELQRNVAKTVSISNLCFLRQCLVLAAQACGDQQLSSQPEKLYDYLLFGLADRLVADKIVADKRTGSATPRKQQKIENVRVQPPIVGEAQETKVEAGGVYNAPPIVRSHVITPTTNDLKCLRSVVLSSNTEEARPIYYYWLVCYVDTIKDVLTQLYALNVELRESQEPLYYKWLISISYDTWTGRSFQRGAGQSFFAHQLQQTIEFTKTRMGNPQYAVNLRGYFSLQASEDYKELRLDVQPLQGDLLGLQRNSPLTKLFKAFKNLLGNYSFKEKASTWKFCARSDQI</sequence>
<dbReference type="Pfam" id="PF23712">
    <property type="entry name" value="Mkg_C"/>
    <property type="match status" value="1"/>
</dbReference>
<dbReference type="InterPro" id="IPR042081">
    <property type="entry name" value="RNA_2'-PTrans_C"/>
</dbReference>
<dbReference type="GO" id="GO:0050265">
    <property type="term" value="F:RNA uridylyltransferase activity"/>
    <property type="evidence" value="ECO:0007669"/>
    <property type="project" value="TreeGrafter"/>
</dbReference>
<reference evidence="3 4" key="1">
    <citation type="journal article" date="2007" name="Nature">
        <title>Evolution of genes and genomes on the Drosophila phylogeny.</title>
        <authorList>
            <consortium name="Drosophila 12 Genomes Consortium"/>
            <person name="Clark A.G."/>
            <person name="Eisen M.B."/>
            <person name="Smith D.R."/>
            <person name="Bergman C.M."/>
            <person name="Oliver B."/>
            <person name="Markow T.A."/>
            <person name="Kaufman T.C."/>
            <person name="Kellis M."/>
            <person name="Gelbart W."/>
            <person name="Iyer V.N."/>
            <person name="Pollard D.A."/>
            <person name="Sackton T.B."/>
            <person name="Larracuente A.M."/>
            <person name="Singh N.D."/>
            <person name="Abad J.P."/>
            <person name="Abt D.N."/>
            <person name="Adryan B."/>
            <person name="Aguade M."/>
            <person name="Akashi H."/>
            <person name="Anderson W.W."/>
            <person name="Aquadro C.F."/>
            <person name="Ardell D.H."/>
            <person name="Arguello R."/>
            <person name="Artieri C.G."/>
            <person name="Barbash D.A."/>
            <person name="Barker D."/>
            <person name="Barsanti P."/>
            <person name="Batterham P."/>
            <person name="Batzoglou S."/>
            <person name="Begun D."/>
            <person name="Bhutkar A."/>
            <person name="Blanco E."/>
            <person name="Bosak S.A."/>
            <person name="Bradley R.K."/>
            <person name="Brand A.D."/>
            <person name="Brent M.R."/>
            <person name="Brooks A.N."/>
            <person name="Brown R.H."/>
            <person name="Butlin R.K."/>
            <person name="Caggese C."/>
            <person name="Calvi B.R."/>
            <person name="Bernardo de Carvalho A."/>
            <person name="Caspi A."/>
            <person name="Castrezana S."/>
            <person name="Celniker S.E."/>
            <person name="Chang J.L."/>
            <person name="Chapple C."/>
            <person name="Chatterji S."/>
            <person name="Chinwalla A."/>
            <person name="Civetta A."/>
            <person name="Clifton S.W."/>
            <person name="Comeron J.M."/>
            <person name="Costello J.C."/>
            <person name="Coyne J.A."/>
            <person name="Daub J."/>
            <person name="David R.G."/>
            <person name="Delcher A.L."/>
            <person name="Delehaunty K."/>
            <person name="Do C.B."/>
            <person name="Ebling H."/>
            <person name="Edwards K."/>
            <person name="Eickbush T."/>
            <person name="Evans J.D."/>
            <person name="Filipski A."/>
            <person name="Findeiss S."/>
            <person name="Freyhult E."/>
            <person name="Fulton L."/>
            <person name="Fulton R."/>
            <person name="Garcia A.C."/>
            <person name="Gardiner A."/>
            <person name="Garfield D.A."/>
            <person name="Garvin B.E."/>
            <person name="Gibson G."/>
            <person name="Gilbert D."/>
            <person name="Gnerre S."/>
            <person name="Godfrey J."/>
            <person name="Good R."/>
            <person name="Gotea V."/>
            <person name="Gravely B."/>
            <person name="Greenberg A.J."/>
            <person name="Griffiths-Jones S."/>
            <person name="Gross S."/>
            <person name="Guigo R."/>
            <person name="Gustafson E.A."/>
            <person name="Haerty W."/>
            <person name="Hahn M.W."/>
            <person name="Halligan D.L."/>
            <person name="Halpern A.L."/>
            <person name="Halter G.M."/>
            <person name="Han M.V."/>
            <person name="Heger A."/>
            <person name="Hillier L."/>
            <person name="Hinrichs A.S."/>
            <person name="Holmes I."/>
            <person name="Hoskins R.A."/>
            <person name="Hubisz M.J."/>
            <person name="Hultmark D."/>
            <person name="Huntley M.A."/>
            <person name="Jaffe D.B."/>
            <person name="Jagadeeshan S."/>
            <person name="Jeck W.R."/>
            <person name="Johnson J."/>
            <person name="Jones C.D."/>
            <person name="Jordan W.C."/>
            <person name="Karpen G.H."/>
            <person name="Kataoka E."/>
            <person name="Keightley P.D."/>
            <person name="Kheradpour P."/>
            <person name="Kirkness E.F."/>
            <person name="Koerich L.B."/>
            <person name="Kristiansen K."/>
            <person name="Kudrna D."/>
            <person name="Kulathinal R.J."/>
            <person name="Kumar S."/>
            <person name="Kwok R."/>
            <person name="Lander E."/>
            <person name="Langley C.H."/>
            <person name="Lapoint R."/>
            <person name="Lazzaro B.P."/>
            <person name="Lee S.J."/>
            <person name="Levesque L."/>
            <person name="Li R."/>
            <person name="Lin C.F."/>
            <person name="Lin M.F."/>
            <person name="Lindblad-Toh K."/>
            <person name="Llopart A."/>
            <person name="Long M."/>
            <person name="Low L."/>
            <person name="Lozovsky E."/>
            <person name="Lu J."/>
            <person name="Luo M."/>
            <person name="Machado C.A."/>
            <person name="Makalowski W."/>
            <person name="Marzo M."/>
            <person name="Matsuda M."/>
            <person name="Matzkin L."/>
            <person name="McAllister B."/>
            <person name="McBride C.S."/>
            <person name="McKernan B."/>
            <person name="McKernan K."/>
            <person name="Mendez-Lago M."/>
            <person name="Minx P."/>
            <person name="Mollenhauer M.U."/>
            <person name="Montooth K."/>
            <person name="Mount S.M."/>
            <person name="Mu X."/>
            <person name="Myers E."/>
            <person name="Negre B."/>
            <person name="Newfeld S."/>
            <person name="Nielsen R."/>
            <person name="Noor M.A."/>
            <person name="O'Grady P."/>
            <person name="Pachter L."/>
            <person name="Papaceit M."/>
            <person name="Parisi M.J."/>
            <person name="Parisi M."/>
            <person name="Parts L."/>
            <person name="Pedersen J.S."/>
            <person name="Pesole G."/>
            <person name="Phillippy A.M."/>
            <person name="Ponting C.P."/>
            <person name="Pop M."/>
            <person name="Porcelli D."/>
            <person name="Powell J.R."/>
            <person name="Prohaska S."/>
            <person name="Pruitt K."/>
            <person name="Puig M."/>
            <person name="Quesneville H."/>
            <person name="Ram K.R."/>
            <person name="Rand D."/>
            <person name="Rasmussen M.D."/>
            <person name="Reed L.K."/>
            <person name="Reenan R."/>
            <person name="Reily A."/>
            <person name="Remington K.A."/>
            <person name="Rieger T.T."/>
            <person name="Ritchie M.G."/>
            <person name="Robin C."/>
            <person name="Rogers Y.H."/>
            <person name="Rohde C."/>
            <person name="Rozas J."/>
            <person name="Rubenfield M.J."/>
            <person name="Ruiz A."/>
            <person name="Russo S."/>
            <person name="Salzberg S.L."/>
            <person name="Sanchez-Gracia A."/>
            <person name="Saranga D.J."/>
            <person name="Sato H."/>
            <person name="Schaeffer S.W."/>
            <person name="Schatz M.C."/>
            <person name="Schlenke T."/>
            <person name="Schwartz R."/>
            <person name="Segarra C."/>
            <person name="Singh R.S."/>
            <person name="Sirot L."/>
            <person name="Sirota M."/>
            <person name="Sisneros N.B."/>
            <person name="Smith C.D."/>
            <person name="Smith T.F."/>
            <person name="Spieth J."/>
            <person name="Stage D.E."/>
            <person name="Stark A."/>
            <person name="Stephan W."/>
            <person name="Strausberg R.L."/>
            <person name="Strempel S."/>
            <person name="Sturgill D."/>
            <person name="Sutton G."/>
            <person name="Sutton G.G."/>
            <person name="Tao W."/>
            <person name="Teichmann S."/>
            <person name="Tobari Y.N."/>
            <person name="Tomimura Y."/>
            <person name="Tsolas J.M."/>
            <person name="Valente V.L."/>
            <person name="Venter E."/>
            <person name="Venter J.C."/>
            <person name="Vicario S."/>
            <person name="Vieira F.G."/>
            <person name="Vilella A.J."/>
            <person name="Villasante A."/>
            <person name="Walenz B."/>
            <person name="Wang J."/>
            <person name="Wasserman M."/>
            <person name="Watts T."/>
            <person name="Wilson D."/>
            <person name="Wilson R.K."/>
            <person name="Wing R.A."/>
            <person name="Wolfner M.F."/>
            <person name="Wong A."/>
            <person name="Wong G.K."/>
            <person name="Wu C.I."/>
            <person name="Wu G."/>
            <person name="Yamamoto D."/>
            <person name="Yang H.P."/>
            <person name="Yang S.P."/>
            <person name="Yorke J.A."/>
            <person name="Yoshida K."/>
            <person name="Zdobnov E."/>
            <person name="Zhang P."/>
            <person name="Zhang Y."/>
            <person name="Zimin A.V."/>
            <person name="Baldwin J."/>
            <person name="Abdouelleil A."/>
            <person name="Abdulkadir J."/>
            <person name="Abebe A."/>
            <person name="Abera B."/>
            <person name="Abreu J."/>
            <person name="Acer S.C."/>
            <person name="Aftuck L."/>
            <person name="Alexander A."/>
            <person name="An P."/>
            <person name="Anderson E."/>
            <person name="Anderson S."/>
            <person name="Arachi H."/>
            <person name="Azer M."/>
            <person name="Bachantsang P."/>
            <person name="Barry A."/>
            <person name="Bayul T."/>
            <person name="Berlin A."/>
            <person name="Bessette D."/>
            <person name="Bloom T."/>
            <person name="Blye J."/>
            <person name="Boguslavskiy L."/>
            <person name="Bonnet C."/>
            <person name="Boukhgalter B."/>
            <person name="Bourzgui I."/>
            <person name="Brown A."/>
            <person name="Cahill P."/>
            <person name="Channer S."/>
            <person name="Cheshatsang Y."/>
            <person name="Chuda L."/>
            <person name="Citroen M."/>
            <person name="Collymore A."/>
            <person name="Cooke P."/>
            <person name="Costello M."/>
            <person name="D'Aco K."/>
            <person name="Daza R."/>
            <person name="De Haan G."/>
            <person name="DeGray S."/>
            <person name="DeMaso C."/>
            <person name="Dhargay N."/>
            <person name="Dooley K."/>
            <person name="Dooley E."/>
            <person name="Doricent M."/>
            <person name="Dorje P."/>
            <person name="Dorjee K."/>
            <person name="Dupes A."/>
            <person name="Elong R."/>
            <person name="Falk J."/>
            <person name="Farina A."/>
            <person name="Faro S."/>
            <person name="Ferguson D."/>
            <person name="Fisher S."/>
            <person name="Foley C.D."/>
            <person name="Franke A."/>
            <person name="Friedrich D."/>
            <person name="Gadbois L."/>
            <person name="Gearin G."/>
            <person name="Gearin C.R."/>
            <person name="Giannoukos G."/>
            <person name="Goode T."/>
            <person name="Graham J."/>
            <person name="Grandbois E."/>
            <person name="Grewal S."/>
            <person name="Gyaltsen K."/>
            <person name="Hafez N."/>
            <person name="Hagos B."/>
            <person name="Hall J."/>
            <person name="Henson C."/>
            <person name="Hollinger A."/>
            <person name="Honan T."/>
            <person name="Huard M.D."/>
            <person name="Hughes L."/>
            <person name="Hurhula B."/>
            <person name="Husby M.E."/>
            <person name="Kamat A."/>
            <person name="Kanga B."/>
            <person name="Kashin S."/>
            <person name="Khazanovich D."/>
            <person name="Kisner P."/>
            <person name="Lance K."/>
            <person name="Lara M."/>
            <person name="Lee W."/>
            <person name="Lennon N."/>
            <person name="Letendre F."/>
            <person name="LeVine R."/>
            <person name="Lipovsky A."/>
            <person name="Liu X."/>
            <person name="Liu J."/>
            <person name="Liu S."/>
            <person name="Lokyitsang T."/>
            <person name="Lokyitsang Y."/>
            <person name="Lubonja R."/>
            <person name="Lui A."/>
            <person name="MacDonald P."/>
            <person name="Magnisalis V."/>
            <person name="Maru K."/>
            <person name="Matthews C."/>
            <person name="McCusker W."/>
            <person name="McDonough S."/>
            <person name="Mehta T."/>
            <person name="Meldrim J."/>
            <person name="Meneus L."/>
            <person name="Mihai O."/>
            <person name="Mihalev A."/>
            <person name="Mihova T."/>
            <person name="Mittelman R."/>
            <person name="Mlenga V."/>
            <person name="Montmayeur A."/>
            <person name="Mulrain L."/>
            <person name="Navidi A."/>
            <person name="Naylor J."/>
            <person name="Negash T."/>
            <person name="Nguyen T."/>
            <person name="Nguyen N."/>
            <person name="Nicol R."/>
            <person name="Norbu C."/>
            <person name="Norbu N."/>
            <person name="Novod N."/>
            <person name="O'Neill B."/>
            <person name="Osman S."/>
            <person name="Markiewicz E."/>
            <person name="Oyono O.L."/>
            <person name="Patti C."/>
            <person name="Phunkhang P."/>
            <person name="Pierre F."/>
            <person name="Priest M."/>
            <person name="Raghuraman S."/>
            <person name="Rege F."/>
            <person name="Reyes R."/>
            <person name="Rise C."/>
            <person name="Rogov P."/>
            <person name="Ross K."/>
            <person name="Ryan E."/>
            <person name="Settipalli S."/>
            <person name="Shea T."/>
            <person name="Sherpa N."/>
            <person name="Shi L."/>
            <person name="Shih D."/>
            <person name="Sparrow T."/>
            <person name="Spaulding J."/>
            <person name="Stalker J."/>
            <person name="Stange-Thomann N."/>
            <person name="Stavropoulos S."/>
            <person name="Stone C."/>
            <person name="Strader C."/>
            <person name="Tesfaye S."/>
            <person name="Thomson T."/>
            <person name="Thoulutsang Y."/>
            <person name="Thoulutsang D."/>
            <person name="Topham K."/>
            <person name="Topping I."/>
            <person name="Tsamla T."/>
            <person name="Vassiliev H."/>
            <person name="Vo A."/>
            <person name="Wangchuk T."/>
            <person name="Wangdi T."/>
            <person name="Weiand M."/>
            <person name="Wilkinson J."/>
            <person name="Wilson A."/>
            <person name="Yadav S."/>
            <person name="Young G."/>
            <person name="Yu Q."/>
            <person name="Zembek L."/>
            <person name="Zhong D."/>
            <person name="Zimmer A."/>
            <person name="Zwirko Z."/>
            <person name="Jaffe D.B."/>
            <person name="Alvarez P."/>
            <person name="Brockman W."/>
            <person name="Butler J."/>
            <person name="Chin C."/>
            <person name="Gnerre S."/>
            <person name="Grabherr M."/>
            <person name="Kleber M."/>
            <person name="Mauceli E."/>
            <person name="MacCallum I."/>
        </authorList>
    </citation>
    <scope>NUCLEOTIDE SEQUENCE [LARGE SCALE GENOMIC DNA]</scope>
    <source>
        <strain evidence="3 4">TSC#14021-0224.01</strain>
    </source>
</reference>
<reference evidence="3 4" key="2">
    <citation type="journal article" date="2008" name="Bioinformatics">
        <title>Assembly reconciliation.</title>
        <authorList>
            <person name="Zimin A.V."/>
            <person name="Smith D.R."/>
            <person name="Sutton G."/>
            <person name="Yorke J.A."/>
        </authorList>
    </citation>
    <scope>NUCLEOTIDE SEQUENCE [LARGE SCALE GENOMIC DNA]</scope>
    <source>
        <strain evidence="3 4">TSC#14021-0224.01</strain>
    </source>
</reference>
<proteinExistence type="predicted"/>
<dbReference type="GO" id="GO:0031123">
    <property type="term" value="P:RNA 3'-end processing"/>
    <property type="evidence" value="ECO:0007669"/>
    <property type="project" value="TreeGrafter"/>
</dbReference>
<dbReference type="Gene3D" id="3.30.460.10">
    <property type="entry name" value="Beta Polymerase, domain 2"/>
    <property type="match status" value="1"/>
</dbReference>
<dbReference type="PANTHER" id="PTHR12271:SF138">
    <property type="entry name" value="GH05885P"/>
    <property type="match status" value="1"/>
</dbReference>
<dbReference type="InterPro" id="IPR054708">
    <property type="entry name" value="MTPAP-like_central"/>
</dbReference>
<keyword evidence="4" id="KW-1185">Reference proteome</keyword>
<dbReference type="InterPro" id="IPR056628">
    <property type="entry name" value="Mkg_C"/>
</dbReference>
<dbReference type="SUPFAM" id="SSF81631">
    <property type="entry name" value="PAP/OAS1 substrate-binding domain"/>
    <property type="match status" value="1"/>
</dbReference>
<dbReference type="PANTHER" id="PTHR12271">
    <property type="entry name" value="POLY A POLYMERASE CID PAP -RELATED"/>
    <property type="match status" value="1"/>
</dbReference>
<keyword evidence="3" id="KW-0808">Transferase</keyword>
<feature type="domain" description="Poly(A) RNA polymerase mitochondrial-like central palm" evidence="1">
    <location>
        <begin position="181"/>
        <end position="288"/>
    </location>
</feature>
<dbReference type="Proteomes" id="UP000008711">
    <property type="component" value="Unassembled WGS sequence"/>
</dbReference>
<dbReference type="Gene3D" id="1.10.1410.10">
    <property type="match status" value="1"/>
</dbReference>
<dbReference type="OrthoDB" id="419694at2759"/>